<evidence type="ECO:0000256" key="1">
    <source>
        <dbReference type="SAM" id="MobiDB-lite"/>
    </source>
</evidence>
<accession>A0A4R5F4I3</accession>
<reference evidence="3 4" key="1">
    <citation type="submission" date="2019-03" db="EMBL/GenBank/DDBJ databases">
        <title>Draft genome sequences of novel Actinobacteria.</title>
        <authorList>
            <person name="Sahin N."/>
            <person name="Ay H."/>
            <person name="Saygin H."/>
        </authorList>
    </citation>
    <scope>NUCLEOTIDE SEQUENCE [LARGE SCALE GENOMIC DNA]</scope>
    <source>
        <strain evidence="3 4">6K102</strain>
    </source>
</reference>
<organism evidence="3 4">
    <name type="scientific">Nonomuraea mesophila</name>
    <dbReference type="NCBI Taxonomy" id="2530382"/>
    <lineage>
        <taxon>Bacteria</taxon>
        <taxon>Bacillati</taxon>
        <taxon>Actinomycetota</taxon>
        <taxon>Actinomycetes</taxon>
        <taxon>Streptosporangiales</taxon>
        <taxon>Streptosporangiaceae</taxon>
        <taxon>Nonomuraea</taxon>
    </lineage>
</organism>
<dbReference type="RefSeq" id="WP_132634260.1">
    <property type="nucleotide sequence ID" value="NZ_SMLD01000085.1"/>
</dbReference>
<keyword evidence="4" id="KW-1185">Reference proteome</keyword>
<proteinExistence type="predicted"/>
<feature type="region of interest" description="Disordered" evidence="1">
    <location>
        <begin position="47"/>
        <end position="74"/>
    </location>
</feature>
<evidence type="ECO:0000256" key="2">
    <source>
        <dbReference type="SAM" id="Phobius"/>
    </source>
</evidence>
<keyword evidence="2" id="KW-0472">Membrane</keyword>
<protein>
    <submittedName>
        <fullName evidence="3">SHOCT domain-containing protein</fullName>
    </submittedName>
</protein>
<dbReference type="EMBL" id="SMLD01000085">
    <property type="protein sequence ID" value="TDE42387.1"/>
    <property type="molecule type" value="Genomic_DNA"/>
</dbReference>
<dbReference type="AlphaFoldDB" id="A0A4R5F4I3"/>
<comment type="caution">
    <text evidence="3">The sequence shown here is derived from an EMBL/GenBank/DDBJ whole genome shotgun (WGS) entry which is preliminary data.</text>
</comment>
<feature type="compositionally biased region" description="Low complexity" evidence="1">
    <location>
        <begin position="47"/>
        <end position="69"/>
    </location>
</feature>
<dbReference type="Proteomes" id="UP000295136">
    <property type="component" value="Unassembled WGS sequence"/>
</dbReference>
<evidence type="ECO:0000313" key="4">
    <source>
        <dbReference type="Proteomes" id="UP000295136"/>
    </source>
</evidence>
<keyword evidence="2" id="KW-1133">Transmembrane helix</keyword>
<sequence>MNTIALLAPHWGGSGAFWPIFPLFWGLFWVGVVALAIIARRKGWWGPRQAHPAGPPGHAGHAGPARPAGSPTASAEQILAERYARGEMSDDEYFEKLSVLKGGAS</sequence>
<gene>
    <name evidence="3" type="ORF">E1295_27860</name>
</gene>
<feature type="transmembrane region" description="Helical" evidence="2">
    <location>
        <begin position="16"/>
        <end position="39"/>
    </location>
</feature>
<evidence type="ECO:0000313" key="3">
    <source>
        <dbReference type="EMBL" id="TDE42387.1"/>
    </source>
</evidence>
<keyword evidence="2" id="KW-0812">Transmembrane</keyword>
<name>A0A4R5F4I3_9ACTN</name>